<dbReference type="GO" id="GO:0071972">
    <property type="term" value="F:peptidoglycan L,D-transpeptidase activity"/>
    <property type="evidence" value="ECO:0007669"/>
    <property type="project" value="TreeGrafter"/>
</dbReference>
<dbReference type="RefSeq" id="WP_249284311.1">
    <property type="nucleotide sequence ID" value="NZ_JACRSO010000001.1"/>
</dbReference>
<dbReference type="Pfam" id="PF00905">
    <property type="entry name" value="Transpeptidase"/>
    <property type="match status" value="1"/>
</dbReference>
<dbReference type="Gene3D" id="3.90.1310.10">
    <property type="entry name" value="Penicillin-binding protein 2a (Domain 2)"/>
    <property type="match status" value="1"/>
</dbReference>
<keyword evidence="1" id="KW-0812">Transmembrane</keyword>
<dbReference type="InterPro" id="IPR001460">
    <property type="entry name" value="PCN-bd_Tpept"/>
</dbReference>
<gene>
    <name evidence="3" type="ORF">H8699_02325</name>
</gene>
<feature type="domain" description="Penicillin-binding protein transpeptidase" evidence="2">
    <location>
        <begin position="155"/>
        <end position="457"/>
    </location>
</feature>
<dbReference type="SUPFAM" id="SSF56601">
    <property type="entry name" value="beta-lactamase/transpeptidase-like"/>
    <property type="match status" value="1"/>
</dbReference>
<dbReference type="GO" id="GO:0071555">
    <property type="term" value="P:cell wall organization"/>
    <property type="evidence" value="ECO:0007669"/>
    <property type="project" value="TreeGrafter"/>
</dbReference>
<dbReference type="Gene3D" id="3.40.710.10">
    <property type="entry name" value="DD-peptidase/beta-lactamase superfamily"/>
    <property type="match status" value="1"/>
</dbReference>
<organism evidence="3 4">
    <name type="scientific">Luoshenia tenuis</name>
    <dbReference type="NCBI Taxonomy" id="2763654"/>
    <lineage>
        <taxon>Bacteria</taxon>
        <taxon>Bacillati</taxon>
        <taxon>Bacillota</taxon>
        <taxon>Clostridia</taxon>
        <taxon>Christensenellales</taxon>
        <taxon>Christensenellaceae</taxon>
        <taxon>Luoshenia</taxon>
    </lineage>
</organism>
<dbReference type="Proteomes" id="UP000654279">
    <property type="component" value="Unassembled WGS sequence"/>
</dbReference>
<dbReference type="PANTHER" id="PTHR30627:SF24">
    <property type="entry name" value="PENICILLIN-BINDING PROTEIN 4B"/>
    <property type="match status" value="1"/>
</dbReference>
<dbReference type="InterPro" id="IPR050515">
    <property type="entry name" value="Beta-lactam/transpept"/>
</dbReference>
<protein>
    <submittedName>
        <fullName evidence="3">Penicillin-binding protein 2</fullName>
    </submittedName>
</protein>
<evidence type="ECO:0000313" key="3">
    <source>
        <dbReference type="EMBL" id="MBC8528275.1"/>
    </source>
</evidence>
<dbReference type="PANTHER" id="PTHR30627">
    <property type="entry name" value="PEPTIDOGLYCAN D,D-TRANSPEPTIDASE"/>
    <property type="match status" value="1"/>
</dbReference>
<evidence type="ECO:0000256" key="1">
    <source>
        <dbReference type="SAM" id="Phobius"/>
    </source>
</evidence>
<keyword evidence="1" id="KW-1133">Transmembrane helix</keyword>
<dbReference type="AlphaFoldDB" id="A0A926HM61"/>
<evidence type="ECO:0000313" key="4">
    <source>
        <dbReference type="Proteomes" id="UP000654279"/>
    </source>
</evidence>
<reference evidence="3" key="1">
    <citation type="submission" date="2020-08" db="EMBL/GenBank/DDBJ databases">
        <title>Genome public.</title>
        <authorList>
            <person name="Liu C."/>
            <person name="Sun Q."/>
        </authorList>
    </citation>
    <scope>NUCLEOTIDE SEQUENCE</scope>
    <source>
        <strain evidence="3">NSJ-44</strain>
    </source>
</reference>
<feature type="transmembrane region" description="Helical" evidence="1">
    <location>
        <begin position="7"/>
        <end position="28"/>
    </location>
</feature>
<name>A0A926HM61_9FIRM</name>
<evidence type="ECO:0000259" key="2">
    <source>
        <dbReference type="Pfam" id="PF00905"/>
    </source>
</evidence>
<dbReference type="GO" id="GO:0005886">
    <property type="term" value="C:plasma membrane"/>
    <property type="evidence" value="ECO:0007669"/>
    <property type="project" value="TreeGrafter"/>
</dbReference>
<proteinExistence type="predicted"/>
<sequence length="468" mass="49272">MRQMDRNIKLITTVFAVAFSFLLVYFGYQVMTEGGRWFVSPSNQRLGKQLENITPGDILDRAGATLASSDESGNRTYSDDAALRLGSAHVLGDHTGYSATGVQTYHANTLLGFNNSLSGQLGQLMGGKRQGSDMRLTLLSSMQKAAWEYLSGKKGAAVVLNYKTGEVLCSVSSPAFEPANAAQEAKGADAETNGIFVNRVTQGKYAPGSIFKIVTASALLKNDMGGLTHTCTGTLQLPGGTVTCEEAHGACDLNKAMTVSCNTYFANAGVKLGYSALLSAAEDLGFEDDFTFSDLSLYKGRVPEPENDFELGWASVGQNKDTMTPMQAAMMVGAVANDGVMMEPKLVLGITENGGEEKNALNSNVYRTSMNAEVADTLKSMLLGAVQNGTGRSAQVKGLSIGGKTGTAEVSTNKEVAPHAWFVGFLDDESAPLCVAVIVENGGYGSGAAAPLAGQLLKIGSDYYHTNG</sequence>
<keyword evidence="1" id="KW-0472">Membrane</keyword>
<dbReference type="EMBL" id="JACRSO010000001">
    <property type="protein sequence ID" value="MBC8528275.1"/>
    <property type="molecule type" value="Genomic_DNA"/>
</dbReference>
<keyword evidence="4" id="KW-1185">Reference proteome</keyword>
<dbReference type="InterPro" id="IPR012338">
    <property type="entry name" value="Beta-lactam/transpept-like"/>
</dbReference>
<comment type="caution">
    <text evidence="3">The sequence shown here is derived from an EMBL/GenBank/DDBJ whole genome shotgun (WGS) entry which is preliminary data.</text>
</comment>
<dbReference type="GO" id="GO:0008658">
    <property type="term" value="F:penicillin binding"/>
    <property type="evidence" value="ECO:0007669"/>
    <property type="project" value="InterPro"/>
</dbReference>
<accession>A0A926HM61</accession>